<name>A0A4P9VZ68_9FUNG</name>
<evidence type="ECO:0000256" key="8">
    <source>
        <dbReference type="ARBA" id="ARBA00023242"/>
    </source>
</evidence>
<comment type="subcellular location">
    <subcellularLocation>
        <location evidence="3">Chromosome</location>
    </subcellularLocation>
    <subcellularLocation>
        <location evidence="2">Nucleus</location>
    </subcellularLocation>
</comment>
<evidence type="ECO:0000313" key="13">
    <source>
        <dbReference type="Proteomes" id="UP000269721"/>
    </source>
</evidence>
<dbReference type="FunFam" id="1.10.20.10:FF:000012">
    <property type="entry name" value="Histone H4"/>
    <property type="match status" value="1"/>
</dbReference>
<protein>
    <recommendedName>
        <fullName evidence="10">Histone H4</fullName>
    </recommendedName>
</protein>
<dbReference type="GO" id="GO:0005634">
    <property type="term" value="C:nucleus"/>
    <property type="evidence" value="ECO:0007669"/>
    <property type="project" value="UniProtKB-SubCell"/>
</dbReference>
<evidence type="ECO:0000256" key="4">
    <source>
        <dbReference type="ARBA" id="ARBA00006564"/>
    </source>
</evidence>
<dbReference type="CDD" id="cd22912">
    <property type="entry name" value="HFD_H4"/>
    <property type="match status" value="1"/>
</dbReference>
<reference evidence="13" key="1">
    <citation type="journal article" date="2018" name="Nat. Microbiol.">
        <title>Leveraging single-cell genomics to expand the fungal tree of life.</title>
        <authorList>
            <person name="Ahrendt S.R."/>
            <person name="Quandt C.A."/>
            <person name="Ciobanu D."/>
            <person name="Clum A."/>
            <person name="Salamov A."/>
            <person name="Andreopoulos B."/>
            <person name="Cheng J.F."/>
            <person name="Woyke T."/>
            <person name="Pelin A."/>
            <person name="Henrissat B."/>
            <person name="Reynolds N.K."/>
            <person name="Benny G.L."/>
            <person name="Smith M.E."/>
            <person name="James T.Y."/>
            <person name="Grigoriev I.V."/>
        </authorList>
    </citation>
    <scope>NUCLEOTIDE SEQUENCE [LARGE SCALE GENOMIC DNA]</scope>
</reference>
<sequence>KRHIRTLRDCIQGVTKPAIRRLARRGGVKRISSSCYEDVRAALKTFLQSVLKDTVAYVEHRRAKTVTTMDVLYALKRQNKTMYGFEYGWK</sequence>
<evidence type="ECO:0000313" key="12">
    <source>
        <dbReference type="EMBL" id="RKO84073.1"/>
    </source>
</evidence>
<dbReference type="PRINTS" id="PR00623">
    <property type="entry name" value="HISTONEH4"/>
</dbReference>
<dbReference type="GO" id="GO:0046982">
    <property type="term" value="F:protein heterodimerization activity"/>
    <property type="evidence" value="ECO:0007669"/>
    <property type="project" value="InterPro"/>
</dbReference>
<proteinExistence type="inferred from homology"/>
<comment type="function">
    <text evidence="1 10">Core component of nucleosome. Nucleosomes wrap and compact DNA into chromatin, limiting DNA accessibility to the cellular machineries which require DNA as a template. Histones thereby play a central role in transcription regulation, DNA repair, DNA replication and chromosomal stability. DNA accessibility is regulated via a complex set of post-translational modifications of histones, also called histone code, and nucleosome remodeling.</text>
</comment>
<dbReference type="PANTHER" id="PTHR10484">
    <property type="entry name" value="HISTONE H4"/>
    <property type="match status" value="1"/>
</dbReference>
<evidence type="ECO:0000256" key="9">
    <source>
        <dbReference type="ARBA" id="ARBA00023269"/>
    </source>
</evidence>
<dbReference type="SUPFAM" id="SSF47113">
    <property type="entry name" value="Histone-fold"/>
    <property type="match status" value="1"/>
</dbReference>
<comment type="similarity">
    <text evidence="4 10">Belongs to the histone H4 family.</text>
</comment>
<dbReference type="Pfam" id="PF15511">
    <property type="entry name" value="CENP-T_C"/>
    <property type="match status" value="1"/>
</dbReference>
<dbReference type="OrthoDB" id="2123468at2759"/>
<evidence type="ECO:0000256" key="10">
    <source>
        <dbReference type="RuleBase" id="RU000528"/>
    </source>
</evidence>
<dbReference type="InterPro" id="IPR001951">
    <property type="entry name" value="Histone_H4"/>
</dbReference>
<keyword evidence="9 10" id="KW-0544">Nucleosome core</keyword>
<evidence type="ECO:0000256" key="6">
    <source>
        <dbReference type="ARBA" id="ARBA00022454"/>
    </source>
</evidence>
<comment type="subunit">
    <text evidence="5 10">The nucleosome is a histone octamer containing two molecules each of H2A, H2B, H3 and H4 assembled in one H3-H4 heterotetramer and two H2A-H2B heterodimers. The octamer wraps approximately 147 bp of DNA.</text>
</comment>
<dbReference type="GO" id="GO:0030527">
    <property type="term" value="F:structural constituent of chromatin"/>
    <property type="evidence" value="ECO:0007669"/>
    <property type="project" value="InterPro"/>
</dbReference>
<evidence type="ECO:0000256" key="2">
    <source>
        <dbReference type="ARBA" id="ARBA00004123"/>
    </source>
</evidence>
<evidence type="ECO:0000256" key="5">
    <source>
        <dbReference type="ARBA" id="ARBA00011538"/>
    </source>
</evidence>
<keyword evidence="8 10" id="KW-0539">Nucleus</keyword>
<dbReference type="GO" id="GO:0003677">
    <property type="term" value="F:DNA binding"/>
    <property type="evidence" value="ECO:0007669"/>
    <property type="project" value="UniProtKB-KW"/>
</dbReference>
<dbReference type="Proteomes" id="UP000269721">
    <property type="component" value="Unassembled WGS sequence"/>
</dbReference>
<gene>
    <name evidence="12" type="ORF">BDK51DRAFT_25176</name>
</gene>
<evidence type="ECO:0000256" key="7">
    <source>
        <dbReference type="ARBA" id="ARBA00023125"/>
    </source>
</evidence>
<keyword evidence="13" id="KW-1185">Reference proteome</keyword>
<dbReference type="InterPro" id="IPR009072">
    <property type="entry name" value="Histone-fold"/>
</dbReference>
<accession>A0A4P9VZ68</accession>
<keyword evidence="7 10" id="KW-0238">DNA-binding</keyword>
<evidence type="ECO:0000259" key="11">
    <source>
        <dbReference type="Pfam" id="PF15511"/>
    </source>
</evidence>
<dbReference type="SMART" id="SM00417">
    <property type="entry name" value="H4"/>
    <property type="match status" value="1"/>
</dbReference>
<organism evidence="12 13">
    <name type="scientific">Blyttiomyces helicus</name>
    <dbReference type="NCBI Taxonomy" id="388810"/>
    <lineage>
        <taxon>Eukaryota</taxon>
        <taxon>Fungi</taxon>
        <taxon>Fungi incertae sedis</taxon>
        <taxon>Chytridiomycota</taxon>
        <taxon>Chytridiomycota incertae sedis</taxon>
        <taxon>Chytridiomycetes</taxon>
        <taxon>Chytridiomycetes incertae sedis</taxon>
        <taxon>Blyttiomyces</taxon>
    </lineage>
</organism>
<dbReference type="Gene3D" id="1.10.20.10">
    <property type="entry name" value="Histone, subunit A"/>
    <property type="match status" value="1"/>
</dbReference>
<feature type="non-terminal residue" evidence="12">
    <location>
        <position position="1"/>
    </location>
</feature>
<evidence type="ECO:0000256" key="3">
    <source>
        <dbReference type="ARBA" id="ARBA00004286"/>
    </source>
</evidence>
<evidence type="ECO:0000256" key="1">
    <source>
        <dbReference type="ARBA" id="ARBA00002001"/>
    </source>
</evidence>
<dbReference type="EMBL" id="ML000534">
    <property type="protein sequence ID" value="RKO84073.1"/>
    <property type="molecule type" value="Genomic_DNA"/>
</dbReference>
<feature type="domain" description="CENP-T/Histone H4 histone fold" evidence="11">
    <location>
        <begin position="18"/>
        <end position="80"/>
    </location>
</feature>
<keyword evidence="6 10" id="KW-0158">Chromosome</keyword>
<dbReference type="AlphaFoldDB" id="A0A4P9VZ68"/>
<dbReference type="GO" id="GO:0000786">
    <property type="term" value="C:nucleosome"/>
    <property type="evidence" value="ECO:0007669"/>
    <property type="project" value="UniProtKB-KW"/>
</dbReference>
<dbReference type="InterPro" id="IPR035425">
    <property type="entry name" value="CENP-T/H4_C"/>
</dbReference>